<evidence type="ECO:0000313" key="2">
    <source>
        <dbReference type="EMBL" id="HJB09728.1"/>
    </source>
</evidence>
<evidence type="ECO:0000313" key="3">
    <source>
        <dbReference type="Proteomes" id="UP000823823"/>
    </source>
</evidence>
<reference evidence="2" key="1">
    <citation type="journal article" date="2021" name="PeerJ">
        <title>Extensive microbial diversity within the chicken gut microbiome revealed by metagenomics and culture.</title>
        <authorList>
            <person name="Gilroy R."/>
            <person name="Ravi A."/>
            <person name="Getino M."/>
            <person name="Pursley I."/>
            <person name="Horton D.L."/>
            <person name="Alikhan N.F."/>
            <person name="Baker D."/>
            <person name="Gharbi K."/>
            <person name="Hall N."/>
            <person name="Watson M."/>
            <person name="Adriaenssens E.M."/>
            <person name="Foster-Nyarko E."/>
            <person name="Jarju S."/>
            <person name="Secka A."/>
            <person name="Antonio M."/>
            <person name="Oren A."/>
            <person name="Chaudhuri R.R."/>
            <person name="La Ragione R."/>
            <person name="Hildebrand F."/>
            <person name="Pallen M.J."/>
        </authorList>
    </citation>
    <scope>NUCLEOTIDE SEQUENCE</scope>
    <source>
        <strain evidence="2">ChiHjej13B12-24818</strain>
    </source>
</reference>
<feature type="compositionally biased region" description="Basic and acidic residues" evidence="1">
    <location>
        <begin position="7"/>
        <end position="26"/>
    </location>
</feature>
<sequence>MTGHGAGGEHPENRPAPEDGRAEKRPTAGTRPGPGRVVISSVTGRPIVWDSEREDGAAGPASTRRPILPDRAREDEPESGADESNDARIAGEIPPHWGQGR</sequence>
<evidence type="ECO:0000256" key="1">
    <source>
        <dbReference type="SAM" id="MobiDB-lite"/>
    </source>
</evidence>
<accession>A0A9D2RNE0</accession>
<feature type="compositionally biased region" description="Acidic residues" evidence="1">
    <location>
        <begin position="75"/>
        <end position="84"/>
    </location>
</feature>
<gene>
    <name evidence="2" type="ORF">H9786_04230</name>
</gene>
<comment type="caution">
    <text evidence="2">The sequence shown here is derived from an EMBL/GenBank/DDBJ whole genome shotgun (WGS) entry which is preliminary data.</text>
</comment>
<dbReference type="Proteomes" id="UP000823823">
    <property type="component" value="Unassembled WGS sequence"/>
</dbReference>
<feature type="region of interest" description="Disordered" evidence="1">
    <location>
        <begin position="1"/>
        <end position="101"/>
    </location>
</feature>
<protein>
    <submittedName>
        <fullName evidence="2">Uncharacterized protein</fullName>
    </submittedName>
</protein>
<reference evidence="2" key="2">
    <citation type="submission" date="2021-04" db="EMBL/GenBank/DDBJ databases">
        <authorList>
            <person name="Gilroy R."/>
        </authorList>
    </citation>
    <scope>NUCLEOTIDE SEQUENCE</scope>
    <source>
        <strain evidence="2">ChiHjej13B12-24818</strain>
    </source>
</reference>
<dbReference type="AlphaFoldDB" id="A0A9D2RNE0"/>
<dbReference type="EMBL" id="DWZH01000034">
    <property type="protein sequence ID" value="HJB09728.1"/>
    <property type="molecule type" value="Genomic_DNA"/>
</dbReference>
<proteinExistence type="predicted"/>
<name>A0A9D2RNE0_9MICO</name>
<organism evidence="2 3">
    <name type="scientific">Candidatus Brachybacterium merdavium</name>
    <dbReference type="NCBI Taxonomy" id="2838513"/>
    <lineage>
        <taxon>Bacteria</taxon>
        <taxon>Bacillati</taxon>
        <taxon>Actinomycetota</taxon>
        <taxon>Actinomycetes</taxon>
        <taxon>Micrococcales</taxon>
        <taxon>Dermabacteraceae</taxon>
        <taxon>Brachybacterium</taxon>
    </lineage>
</organism>